<gene>
    <name evidence="1" type="ORF">UU65_C0005G0021</name>
</gene>
<evidence type="ECO:0000313" key="2">
    <source>
        <dbReference type="Proteomes" id="UP000033869"/>
    </source>
</evidence>
<reference evidence="1 2" key="1">
    <citation type="journal article" date="2015" name="Nature">
        <title>rRNA introns, odd ribosomes, and small enigmatic genomes across a large radiation of phyla.</title>
        <authorList>
            <person name="Brown C.T."/>
            <person name="Hug L.A."/>
            <person name="Thomas B.C."/>
            <person name="Sharon I."/>
            <person name="Castelle C.J."/>
            <person name="Singh A."/>
            <person name="Wilkins M.J."/>
            <person name="Williams K.H."/>
            <person name="Banfield J.F."/>
        </authorList>
    </citation>
    <scope>NUCLEOTIDE SEQUENCE [LARGE SCALE GENOMIC DNA]</scope>
</reference>
<dbReference type="AlphaFoldDB" id="A0A0G0W6X8"/>
<accession>A0A0G0W6X8</accession>
<protein>
    <submittedName>
        <fullName evidence="1">Uncharacterized protein</fullName>
    </submittedName>
</protein>
<organism evidence="1 2">
    <name type="scientific">candidate division CPR2 bacterium GW2011_GWC1_41_48</name>
    <dbReference type="NCBI Taxonomy" id="1618344"/>
    <lineage>
        <taxon>Bacteria</taxon>
        <taxon>Bacteria division CPR2</taxon>
    </lineage>
</organism>
<proteinExistence type="predicted"/>
<name>A0A0G0W6X8_UNCC2</name>
<evidence type="ECO:0000313" key="1">
    <source>
        <dbReference type="EMBL" id="KKS08710.1"/>
    </source>
</evidence>
<sequence length="254" mass="29416">MTLILNEIHLIDGFNETMIVAAADRRLSINGRYADTRQKLFEIPYLRGTVSYFGLAEVFPNGKNQLLSDWLPSFIRSQNHVKTLEEFSGNLREELHNVIPQETLSRYASGFHICGYNNQNIPEFWYLSNIGGLDGFNYVETKPRYAEPSSDWLGRDAKNFGWDGKDLSSVTEKVIWVYRNGDFRGHAVASEPLDRVFNTLFQFKDFKKPKTKDEYKEYVKTKFEIITYIYKKLNNTQIIGTPIDVVVLSSKDKK</sequence>
<dbReference type="EMBL" id="LCBL01000005">
    <property type="protein sequence ID" value="KKS08710.1"/>
    <property type="molecule type" value="Genomic_DNA"/>
</dbReference>
<dbReference type="Proteomes" id="UP000033869">
    <property type="component" value="Unassembled WGS sequence"/>
</dbReference>
<comment type="caution">
    <text evidence="1">The sequence shown here is derived from an EMBL/GenBank/DDBJ whole genome shotgun (WGS) entry which is preliminary data.</text>
</comment>